<evidence type="ECO:0000256" key="1">
    <source>
        <dbReference type="ARBA" id="ARBA00022737"/>
    </source>
</evidence>
<feature type="region of interest" description="Disordered" evidence="2">
    <location>
        <begin position="514"/>
        <end position="535"/>
    </location>
</feature>
<comment type="caution">
    <text evidence="3">The sequence shown here is derived from an EMBL/GenBank/DDBJ whole genome shotgun (WGS) entry which is preliminary data.</text>
</comment>
<dbReference type="InterPro" id="IPR052849">
    <property type="entry name" value="MORN_repeat_protein"/>
</dbReference>
<keyword evidence="4" id="KW-1185">Reference proteome</keyword>
<feature type="compositionally biased region" description="Basic and acidic residues" evidence="2">
    <location>
        <begin position="443"/>
        <end position="459"/>
    </location>
</feature>
<dbReference type="EMBL" id="JASPKY010000321">
    <property type="protein sequence ID" value="KAK9708812.1"/>
    <property type="molecule type" value="Genomic_DNA"/>
</dbReference>
<evidence type="ECO:0008006" key="5">
    <source>
        <dbReference type="Google" id="ProtNLM"/>
    </source>
</evidence>
<evidence type="ECO:0000313" key="3">
    <source>
        <dbReference type="EMBL" id="KAK9708812.1"/>
    </source>
</evidence>
<dbReference type="Pfam" id="PF02493">
    <property type="entry name" value="MORN"/>
    <property type="match status" value="3"/>
</dbReference>
<evidence type="ECO:0000256" key="2">
    <source>
        <dbReference type="SAM" id="MobiDB-lite"/>
    </source>
</evidence>
<dbReference type="Proteomes" id="UP001458880">
    <property type="component" value="Unassembled WGS sequence"/>
</dbReference>
<reference evidence="3 4" key="1">
    <citation type="journal article" date="2024" name="BMC Genomics">
        <title>De novo assembly and annotation of Popillia japonica's genome with initial clues to its potential as an invasive pest.</title>
        <authorList>
            <person name="Cucini C."/>
            <person name="Boschi S."/>
            <person name="Funari R."/>
            <person name="Cardaioli E."/>
            <person name="Iannotti N."/>
            <person name="Marturano G."/>
            <person name="Paoli F."/>
            <person name="Bruttini M."/>
            <person name="Carapelli A."/>
            <person name="Frati F."/>
            <person name="Nardi F."/>
        </authorList>
    </citation>
    <scope>NUCLEOTIDE SEQUENCE [LARGE SCALE GENOMIC DNA]</scope>
    <source>
        <strain evidence="3">DMR45628</strain>
    </source>
</reference>
<evidence type="ECO:0000313" key="4">
    <source>
        <dbReference type="Proteomes" id="UP001458880"/>
    </source>
</evidence>
<dbReference type="InterPro" id="IPR003409">
    <property type="entry name" value="MORN"/>
</dbReference>
<name>A0AAW1JV56_POPJA</name>
<organism evidence="3 4">
    <name type="scientific">Popillia japonica</name>
    <name type="common">Japanese beetle</name>
    <dbReference type="NCBI Taxonomy" id="7064"/>
    <lineage>
        <taxon>Eukaryota</taxon>
        <taxon>Metazoa</taxon>
        <taxon>Ecdysozoa</taxon>
        <taxon>Arthropoda</taxon>
        <taxon>Hexapoda</taxon>
        <taxon>Insecta</taxon>
        <taxon>Pterygota</taxon>
        <taxon>Neoptera</taxon>
        <taxon>Endopterygota</taxon>
        <taxon>Coleoptera</taxon>
        <taxon>Polyphaga</taxon>
        <taxon>Scarabaeiformia</taxon>
        <taxon>Scarabaeidae</taxon>
        <taxon>Rutelinae</taxon>
        <taxon>Popillia</taxon>
    </lineage>
</organism>
<accession>A0AAW1JV56</accession>
<dbReference type="PANTHER" id="PTHR46917:SF1">
    <property type="entry name" value="MORN REPEAT-CONTAINING PROTEIN 2"/>
    <property type="match status" value="1"/>
</dbReference>
<dbReference type="SUPFAM" id="SSF82185">
    <property type="entry name" value="Histone H3 K4-specific methyltransferase SET7/9 N-terminal domain"/>
    <property type="match status" value="1"/>
</dbReference>
<gene>
    <name evidence="3" type="ORF">QE152_g26979</name>
</gene>
<feature type="region of interest" description="Disordered" evidence="2">
    <location>
        <begin position="443"/>
        <end position="470"/>
    </location>
</feature>
<sequence length="556" mass="64614">MAKKQNEPLKIEDDPNFYRGFGEFTFPNGDTYVGDYCAHRSGLIWREGHGVYTTQDGQMYEGEWYDDKLVENKEIIVAYPNGAQYQGPISKNKYQGPGTYVLETNMNVSCQFVGNKPVGTVTLIDCQGKLWRGTANENSAILLPENVFYLNLNEFKGKGLPRMPIDTSDMHPSSSESSERSEYDLPDKLWEELIFAKSQLTKNDVDFTDSKWWKNYVKYKDKYNEIQRKIEENVSLNDDDLKWIQEFKSFKNKQESRKYEKQLERMKEEERVFGLNEIFQSKDFKESCPPVKVFYPKRGHPPINKPKSFDGTIEGDEELDPLDSSDMIYVNSHGQVQVPPSNLQTFPIKLSVESNSFTSSTESKEVELLTVQFQDFKYRRDSIRPDAFRDSIADCKIPYDDEQEELHFTKFREELLLDAKKGLDMEKKYQEEKLQKLRNLEKIRSKESDGSKMKLRSNEKLQSSRSRDHSTRIFDQVSNNVTLLPPLEEERNDPISLIVKNCVEKLAASSKMKTQTATQMESQTKVHTHDVGDTTESLTGIPRELLLKSKFRKKWM</sequence>
<protein>
    <recommendedName>
        <fullName evidence="5">MORN repeat-containing protein 5</fullName>
    </recommendedName>
</protein>
<proteinExistence type="predicted"/>
<dbReference type="Gene3D" id="2.20.110.10">
    <property type="entry name" value="Histone H3 K4-specific methyltransferase SET7/9 N-terminal domain"/>
    <property type="match status" value="1"/>
</dbReference>
<dbReference type="AlphaFoldDB" id="A0AAW1JV56"/>
<keyword evidence="1" id="KW-0677">Repeat</keyword>
<feature type="compositionally biased region" description="Polar residues" evidence="2">
    <location>
        <begin position="514"/>
        <end position="525"/>
    </location>
</feature>
<feature type="region of interest" description="Disordered" evidence="2">
    <location>
        <begin position="163"/>
        <end position="182"/>
    </location>
</feature>
<dbReference type="PANTHER" id="PTHR46917">
    <property type="entry name" value="MORN REPEAT-CONTAINING PROTEIN 2"/>
    <property type="match status" value="1"/>
</dbReference>